<name>A0A7G2D4S7_9EURY</name>
<dbReference type="GeneID" id="58918098"/>
<dbReference type="KEGG" id="tcq:TIRI35C_0367"/>
<dbReference type="RefSeq" id="WP_188201526.1">
    <property type="nucleotide sequence ID" value="NZ_LR881183.1"/>
</dbReference>
<keyword evidence="2" id="KW-1185">Reference proteome</keyword>
<dbReference type="Proteomes" id="UP000516304">
    <property type="component" value="Chromosome TIRI35C"/>
</dbReference>
<dbReference type="EMBL" id="LR881183">
    <property type="protein sequence ID" value="CAD5243521.1"/>
    <property type="molecule type" value="Genomic_DNA"/>
</dbReference>
<gene>
    <name evidence="1" type="ORF">TIRI35C_0367</name>
</gene>
<sequence length="300" mass="34602">MRSLFVFLLILLLSFFAYNAYTYHQLSSAEGTYKLAGISNSEKLIAVYHDKDCWQFATYNPKTQELKVYYISQNSPLFFRTRKTKTVETQLNYSPLTLDLKLLEKVPEGTPSLLFAGKWYTEQNPPNFPTVEQILKQYDNKTIRRIAILYAKKELWIKTYLHVDSRAYEIGTEDVLVIPSLSNKPSFIPVIEIPNGEHTSILAVYYSDVTITGSGKTFYHGSFKLNGQLIEAILNVSTHHLTNNTSFAKIESYCFFPNAGLNWVSVEKYFKGISMKERLPTWHLNRKTEDTPLKCNKQET</sequence>
<proteinExistence type="predicted"/>
<dbReference type="AlphaFoldDB" id="A0A7G2D4S7"/>
<organism evidence="1 2">
    <name type="scientific">Thermococcus camini</name>
    <dbReference type="NCBI Taxonomy" id="2016373"/>
    <lineage>
        <taxon>Archaea</taxon>
        <taxon>Methanobacteriati</taxon>
        <taxon>Methanobacteriota</taxon>
        <taxon>Thermococci</taxon>
        <taxon>Thermococcales</taxon>
        <taxon>Thermococcaceae</taxon>
        <taxon>Thermococcus</taxon>
    </lineage>
</organism>
<evidence type="ECO:0000313" key="1">
    <source>
        <dbReference type="EMBL" id="CAD5243521.1"/>
    </source>
</evidence>
<accession>A0A7G2D4S7</accession>
<evidence type="ECO:0000313" key="2">
    <source>
        <dbReference type="Proteomes" id="UP000516304"/>
    </source>
</evidence>
<reference evidence="1 2" key="1">
    <citation type="submission" date="2020-09" db="EMBL/GenBank/DDBJ databases">
        <authorList>
            <person name="Courtine D."/>
        </authorList>
    </citation>
    <scope>NUCLEOTIDE SEQUENCE [LARGE SCALE GENOMIC DNA]</scope>
    <source>
        <strain evidence="1 2">IRI35c</strain>
    </source>
</reference>
<protein>
    <submittedName>
        <fullName evidence="1">Uncharacterized protein</fullName>
    </submittedName>
</protein>